<gene>
    <name evidence="2" type="ORF">Tci_659052</name>
</gene>
<accession>A0A699KD67</accession>
<keyword evidence="2" id="KW-0547">Nucleotide-binding</keyword>
<dbReference type="EMBL" id="BKCJ010504291">
    <property type="protein sequence ID" value="GFA87080.1"/>
    <property type="molecule type" value="Genomic_DNA"/>
</dbReference>
<reference evidence="2" key="1">
    <citation type="journal article" date="2019" name="Sci. Rep.">
        <title>Draft genome of Tanacetum cinerariifolium, the natural source of mosquito coil.</title>
        <authorList>
            <person name="Yamashiro T."/>
            <person name="Shiraishi A."/>
            <person name="Satake H."/>
            <person name="Nakayama K."/>
        </authorList>
    </citation>
    <scope>NUCLEOTIDE SEQUENCE</scope>
</reference>
<name>A0A699KD67_TANCI</name>
<organism evidence="2">
    <name type="scientific">Tanacetum cinerariifolium</name>
    <name type="common">Dalmatian daisy</name>
    <name type="synonym">Chrysanthemum cinerariifolium</name>
    <dbReference type="NCBI Taxonomy" id="118510"/>
    <lineage>
        <taxon>Eukaryota</taxon>
        <taxon>Viridiplantae</taxon>
        <taxon>Streptophyta</taxon>
        <taxon>Embryophyta</taxon>
        <taxon>Tracheophyta</taxon>
        <taxon>Spermatophyta</taxon>
        <taxon>Magnoliopsida</taxon>
        <taxon>eudicotyledons</taxon>
        <taxon>Gunneridae</taxon>
        <taxon>Pentapetalae</taxon>
        <taxon>asterids</taxon>
        <taxon>campanulids</taxon>
        <taxon>Asterales</taxon>
        <taxon>Asteraceae</taxon>
        <taxon>Asteroideae</taxon>
        <taxon>Anthemideae</taxon>
        <taxon>Anthemidinae</taxon>
        <taxon>Tanacetum</taxon>
    </lineage>
</organism>
<comment type="caution">
    <text evidence="2">The sequence shown here is derived from an EMBL/GenBank/DDBJ whole genome shotgun (WGS) entry which is preliminary data.</text>
</comment>
<dbReference type="AlphaFoldDB" id="A0A699KD67"/>
<sequence>MGYDPLAYAIFFPNDEPGWHPNIKRRGMTVNDDENDLSNIQEEDEGRRLTVSMREYYCYKFQIRATNNSLLLGLVDGVNAREMQPKRIGKRIVLPASFIGGPRDMRRRFRDAMTLVQDDGKLDIFLTMTCNPNWQEIKTELLHGQTAADRPDLVARVFRAKLEDLKKMLLTNIFSGRVVSAEIPNPTKYPELYKLLLKHMMHGPCGCIKPDSPCMQGEPKVCRFRRDDGMSATIRKETLDNRWVVLYNPKLLMMFNCHMNVEAENCFKFLGD</sequence>
<keyword evidence="2" id="KW-0378">Hydrolase</keyword>
<keyword evidence="2" id="KW-0347">Helicase</keyword>
<dbReference type="PANTHER" id="PTHR45786:SF78">
    <property type="entry name" value="ATP-DEPENDENT DNA HELICASE"/>
    <property type="match status" value="1"/>
</dbReference>
<evidence type="ECO:0000259" key="1">
    <source>
        <dbReference type="Pfam" id="PF14214"/>
    </source>
</evidence>
<proteinExistence type="predicted"/>
<dbReference type="GO" id="GO:0004386">
    <property type="term" value="F:helicase activity"/>
    <property type="evidence" value="ECO:0007669"/>
    <property type="project" value="UniProtKB-KW"/>
</dbReference>
<keyword evidence="2" id="KW-0067">ATP-binding</keyword>
<dbReference type="PANTHER" id="PTHR45786">
    <property type="entry name" value="DNA BINDING PROTEIN-LIKE"/>
    <property type="match status" value="1"/>
</dbReference>
<protein>
    <submittedName>
        <fullName evidence="2">ATP-dependent DNA helicase PIF1</fullName>
    </submittedName>
</protein>
<dbReference type="Pfam" id="PF14214">
    <property type="entry name" value="Helitron_like_N"/>
    <property type="match status" value="1"/>
</dbReference>
<evidence type="ECO:0000313" key="2">
    <source>
        <dbReference type="EMBL" id="GFA87080.1"/>
    </source>
</evidence>
<feature type="domain" description="Helitron helicase-like" evidence="1">
    <location>
        <begin position="65"/>
        <end position="178"/>
    </location>
</feature>
<dbReference type="InterPro" id="IPR025476">
    <property type="entry name" value="Helitron_helicase-like"/>
</dbReference>